<feature type="transmembrane region" description="Helical" evidence="1">
    <location>
        <begin position="221"/>
        <end position="240"/>
    </location>
</feature>
<dbReference type="Proteomes" id="UP000177354">
    <property type="component" value="Unassembled WGS sequence"/>
</dbReference>
<sequence>MLITVLVLSYFSVRPVFIKGYFPVHDDTQPARVLVMSEQLRKGIFPVRLVDRLGYGYGYPLFNFYAPLPYYLGSLFHLAGFSLIFSVKLMFAFGVILAAVFMYLLAVEIAGSFFAAAAAVFYLYAPYHAVNVYVRGAVGEYYAYAFLPLLGLGILRVIKSSAGKSDHRIRPVLPLILGLAGILLSHNIFGLVTLYLLIILILYGLYRQLRKKGGCHLMQILMNMALGIGLSAFFILPAFLESHFTRVAGLSAGSNSYDLHFISLFQLWDSPWGFGGSVPGLNDGMSFKIGKLHLLIAVLGLIRFIFLGPKNPKSAAKKFLVPASLFLFLLSVFFMLPVSSFLYRLLPYMNFIQYPWRFLNISLFALSLGIAPLFYNMKNKFQAISAFLIIFSIQGVNLKYFNPRTVHPFDEADYKNPVNLKFTISRISDEYLPPGINIPQTARDLPGSSLPATPEMPVYELTGTTVFKKFMVDKKETGPVVTKMAYFPGWQAKIDSSAVRVVNREGLIALHVPAGKHILELEFKNTPVRFTGNAISISSIVLLLYLLLVLPIKYILCKEPDPSR</sequence>
<evidence type="ECO:0000313" key="3">
    <source>
        <dbReference type="Proteomes" id="UP000177354"/>
    </source>
</evidence>
<name>A0A1F5Z2S4_9BACT</name>
<feature type="transmembrane region" description="Helical" evidence="1">
    <location>
        <begin position="354"/>
        <end position="374"/>
    </location>
</feature>
<feature type="transmembrane region" description="Helical" evidence="1">
    <location>
        <begin position="192"/>
        <end position="209"/>
    </location>
</feature>
<comment type="caution">
    <text evidence="2">The sequence shown here is derived from an EMBL/GenBank/DDBJ whole genome shotgun (WGS) entry which is preliminary data.</text>
</comment>
<accession>A0A1F5Z2S4</accession>
<proteinExistence type="predicted"/>
<keyword evidence="1" id="KW-0812">Transmembrane</keyword>
<dbReference type="EMBL" id="MFJF01000015">
    <property type="protein sequence ID" value="OGG06412.1"/>
    <property type="molecule type" value="Genomic_DNA"/>
</dbReference>
<evidence type="ECO:0008006" key="4">
    <source>
        <dbReference type="Google" id="ProtNLM"/>
    </source>
</evidence>
<protein>
    <recommendedName>
        <fullName evidence="4">Membrane protein 6-pyruvoyl-tetrahydropterin synthase-related domain-containing protein</fullName>
    </recommendedName>
</protein>
<feature type="transmembrane region" description="Helical" evidence="1">
    <location>
        <begin position="289"/>
        <end position="307"/>
    </location>
</feature>
<organism evidence="2 3">
    <name type="scientific">Candidatus Gottesmanbacteria bacterium RIFCSPHIGHO2_01_FULL_40_15</name>
    <dbReference type="NCBI Taxonomy" id="1798376"/>
    <lineage>
        <taxon>Bacteria</taxon>
        <taxon>Candidatus Gottesmaniibacteriota</taxon>
    </lineage>
</organism>
<keyword evidence="1" id="KW-1133">Transmembrane helix</keyword>
<evidence type="ECO:0000313" key="2">
    <source>
        <dbReference type="EMBL" id="OGG06412.1"/>
    </source>
</evidence>
<feature type="transmembrane region" description="Helical" evidence="1">
    <location>
        <begin position="534"/>
        <end position="556"/>
    </location>
</feature>
<dbReference type="AlphaFoldDB" id="A0A1F5Z2S4"/>
<gene>
    <name evidence="2" type="ORF">A2777_05535</name>
</gene>
<reference evidence="2 3" key="1">
    <citation type="journal article" date="2016" name="Nat. Commun.">
        <title>Thousands of microbial genomes shed light on interconnected biogeochemical processes in an aquifer system.</title>
        <authorList>
            <person name="Anantharaman K."/>
            <person name="Brown C.T."/>
            <person name="Hug L.A."/>
            <person name="Sharon I."/>
            <person name="Castelle C.J."/>
            <person name="Probst A.J."/>
            <person name="Thomas B.C."/>
            <person name="Singh A."/>
            <person name="Wilkins M.J."/>
            <person name="Karaoz U."/>
            <person name="Brodie E.L."/>
            <person name="Williams K.H."/>
            <person name="Hubbard S.S."/>
            <person name="Banfield J.F."/>
        </authorList>
    </citation>
    <scope>NUCLEOTIDE SEQUENCE [LARGE SCALE GENOMIC DNA]</scope>
</reference>
<keyword evidence="1" id="KW-0472">Membrane</keyword>
<evidence type="ECO:0000256" key="1">
    <source>
        <dbReference type="SAM" id="Phobius"/>
    </source>
</evidence>
<feature type="transmembrane region" description="Helical" evidence="1">
    <location>
        <begin position="94"/>
        <end position="121"/>
    </location>
</feature>
<feature type="transmembrane region" description="Helical" evidence="1">
    <location>
        <begin position="319"/>
        <end position="342"/>
    </location>
</feature>
<feature type="transmembrane region" description="Helical" evidence="1">
    <location>
        <begin position="141"/>
        <end position="158"/>
    </location>
</feature>